<dbReference type="CTD" id="6753832"/>
<reference evidence="1 2" key="1">
    <citation type="journal article" date="2008" name="Nature">
        <title>The Trichoplax genome and the nature of placozoans.</title>
        <authorList>
            <person name="Srivastava M."/>
            <person name="Begovic E."/>
            <person name="Chapman J."/>
            <person name="Putnam N.H."/>
            <person name="Hellsten U."/>
            <person name="Kawashima T."/>
            <person name="Kuo A."/>
            <person name="Mitros T."/>
            <person name="Salamov A."/>
            <person name="Carpenter M.L."/>
            <person name="Signorovitch A.Y."/>
            <person name="Moreno M.A."/>
            <person name="Kamm K."/>
            <person name="Grimwood J."/>
            <person name="Schmutz J."/>
            <person name="Shapiro H."/>
            <person name="Grigoriev I.V."/>
            <person name="Buss L.W."/>
            <person name="Schierwater B."/>
            <person name="Dellaporta S.L."/>
            <person name="Rokhsar D.S."/>
        </authorList>
    </citation>
    <scope>NUCLEOTIDE SEQUENCE [LARGE SCALE GENOMIC DNA]</scope>
    <source>
        <strain evidence="1 2">Grell-BS-1999</strain>
    </source>
</reference>
<dbReference type="EMBL" id="DS985245">
    <property type="protein sequence ID" value="EDV24729.1"/>
    <property type="molecule type" value="Genomic_DNA"/>
</dbReference>
<dbReference type="Proteomes" id="UP000009022">
    <property type="component" value="Unassembled WGS sequence"/>
</dbReference>
<dbReference type="HOGENOM" id="CLU_1742878_0_0_1"/>
<gene>
    <name evidence="1" type="ORF">TRIADDRAFT_56820</name>
</gene>
<evidence type="ECO:0000313" key="1">
    <source>
        <dbReference type="EMBL" id="EDV24729.1"/>
    </source>
</evidence>
<dbReference type="InParanoid" id="B3RWN6"/>
<sequence>MAEETSLSQADSDQTFKIDRMGKFRRPIRYRPGKSYSANNDKTNVVRNLEATEDLSQNHAVNHDTRKENQSISRQLLYECDEMMIDYFMDGDYIARQLQEVKLQCRRDIMTEFDNTFANVIHHLENKTKQSVSRTPLIENKTIIRAFKRT</sequence>
<name>B3RWN6_TRIAD</name>
<dbReference type="GeneID" id="6753832"/>
<evidence type="ECO:0000313" key="2">
    <source>
        <dbReference type="Proteomes" id="UP000009022"/>
    </source>
</evidence>
<accession>B3RWN6</accession>
<protein>
    <submittedName>
        <fullName evidence="1">Uncharacterized protein</fullName>
    </submittedName>
</protein>
<dbReference type="AlphaFoldDB" id="B3RWN6"/>
<dbReference type="RefSeq" id="XP_002112619.1">
    <property type="nucleotide sequence ID" value="XM_002112583.1"/>
</dbReference>
<proteinExistence type="predicted"/>
<organism evidence="1 2">
    <name type="scientific">Trichoplax adhaerens</name>
    <name type="common">Trichoplax reptans</name>
    <dbReference type="NCBI Taxonomy" id="10228"/>
    <lineage>
        <taxon>Eukaryota</taxon>
        <taxon>Metazoa</taxon>
        <taxon>Placozoa</taxon>
        <taxon>Uniplacotomia</taxon>
        <taxon>Trichoplacea</taxon>
        <taxon>Trichoplacidae</taxon>
        <taxon>Trichoplax</taxon>
    </lineage>
</organism>
<dbReference type="KEGG" id="tad:TRIADDRAFT_56820"/>
<keyword evidence="2" id="KW-1185">Reference proteome</keyword>